<keyword evidence="1" id="KW-0645">Protease</keyword>
<dbReference type="EMBL" id="JACHNY010000002">
    <property type="protein sequence ID" value="MBB4616926.1"/>
    <property type="molecule type" value="Genomic_DNA"/>
</dbReference>
<gene>
    <name evidence="1" type="ORF">GGQ96_001046</name>
</gene>
<dbReference type="GO" id="GO:0008233">
    <property type="term" value="F:peptidase activity"/>
    <property type="evidence" value="ECO:0007669"/>
    <property type="project" value="UniProtKB-KW"/>
</dbReference>
<sequence length="178" mass="19858">MNALATIEAASPPAGFADWLSTGKDLLHERTALDWKLADWIATGKEQFGHQAEFDFLADELGIAPKALKAAAKVATAFPPHMRDASLTYEHHEAVANLPTSDALDVLKTARDEHLDDRETRIQAVKRRAEIEQPSFIDDDWEHHELMAIQRAWNRARPDVRAEFLELAAEAELGVIDA</sequence>
<protein>
    <submittedName>
        <fullName evidence="1">ClpP class serine protease</fullName>
    </submittedName>
</protein>
<reference evidence="1 2" key="1">
    <citation type="submission" date="2020-08" db="EMBL/GenBank/DDBJ databases">
        <title>Genomic Encyclopedia of Type Strains, Phase IV (KMG-IV): sequencing the most valuable type-strain genomes for metagenomic binning, comparative biology and taxonomic classification.</title>
        <authorList>
            <person name="Goeker M."/>
        </authorList>
    </citation>
    <scope>NUCLEOTIDE SEQUENCE [LARGE SCALE GENOMIC DNA]</scope>
    <source>
        <strain evidence="1 2">DSM 15867</strain>
    </source>
</reference>
<organism evidence="1 2">
    <name type="scientific">Sphingomonas abaci</name>
    <dbReference type="NCBI Taxonomy" id="237611"/>
    <lineage>
        <taxon>Bacteria</taxon>
        <taxon>Pseudomonadati</taxon>
        <taxon>Pseudomonadota</taxon>
        <taxon>Alphaproteobacteria</taxon>
        <taxon>Sphingomonadales</taxon>
        <taxon>Sphingomonadaceae</taxon>
        <taxon>Sphingomonas</taxon>
    </lineage>
</organism>
<keyword evidence="1" id="KW-0378">Hydrolase</keyword>
<dbReference type="GO" id="GO:0006508">
    <property type="term" value="P:proteolysis"/>
    <property type="evidence" value="ECO:0007669"/>
    <property type="project" value="UniProtKB-KW"/>
</dbReference>
<proteinExistence type="predicted"/>
<comment type="caution">
    <text evidence="1">The sequence shown here is derived from an EMBL/GenBank/DDBJ whole genome shotgun (WGS) entry which is preliminary data.</text>
</comment>
<accession>A0A7W7AH74</accession>
<name>A0A7W7AH74_9SPHN</name>
<dbReference type="Proteomes" id="UP000574769">
    <property type="component" value="Unassembled WGS sequence"/>
</dbReference>
<dbReference type="RefSeq" id="WP_184112336.1">
    <property type="nucleotide sequence ID" value="NZ_JACHNY010000002.1"/>
</dbReference>
<evidence type="ECO:0000313" key="1">
    <source>
        <dbReference type="EMBL" id="MBB4616926.1"/>
    </source>
</evidence>
<dbReference type="AlphaFoldDB" id="A0A7W7AH74"/>
<evidence type="ECO:0000313" key="2">
    <source>
        <dbReference type="Proteomes" id="UP000574769"/>
    </source>
</evidence>
<keyword evidence="2" id="KW-1185">Reference proteome</keyword>